<keyword evidence="2" id="KW-1185">Reference proteome</keyword>
<name>A0ABV2IX11_9HYPH</name>
<evidence type="ECO:0000313" key="1">
    <source>
        <dbReference type="EMBL" id="MET3612234.1"/>
    </source>
</evidence>
<gene>
    <name evidence="1" type="ORF">ABID16_000539</name>
</gene>
<dbReference type="Gene3D" id="3.90.79.10">
    <property type="entry name" value="Nucleoside Triphosphate Pyrophosphohydrolase"/>
    <property type="match status" value="1"/>
</dbReference>
<dbReference type="Proteomes" id="UP001549047">
    <property type="component" value="Unassembled WGS sequence"/>
</dbReference>
<reference evidence="1 2" key="1">
    <citation type="submission" date="2024-06" db="EMBL/GenBank/DDBJ databases">
        <title>Genomic Encyclopedia of Type Strains, Phase IV (KMG-IV): sequencing the most valuable type-strain genomes for metagenomic binning, comparative biology and taxonomic classification.</title>
        <authorList>
            <person name="Goeker M."/>
        </authorList>
    </citation>
    <scope>NUCLEOTIDE SEQUENCE [LARGE SCALE GENOMIC DNA]</scope>
    <source>
        <strain evidence="1 2">DSM 29780</strain>
    </source>
</reference>
<dbReference type="InterPro" id="IPR015797">
    <property type="entry name" value="NUDIX_hydrolase-like_dom_sf"/>
</dbReference>
<comment type="caution">
    <text evidence="1">The sequence shown here is derived from an EMBL/GenBank/DDBJ whole genome shotgun (WGS) entry which is preliminary data.</text>
</comment>
<dbReference type="CDD" id="cd02883">
    <property type="entry name" value="NUDIX_Hydrolase"/>
    <property type="match status" value="1"/>
</dbReference>
<evidence type="ECO:0000313" key="2">
    <source>
        <dbReference type="Proteomes" id="UP001549047"/>
    </source>
</evidence>
<evidence type="ECO:0008006" key="3">
    <source>
        <dbReference type="Google" id="ProtNLM"/>
    </source>
</evidence>
<protein>
    <recommendedName>
        <fullName evidence="3">DNA mismatch repair protein MutT</fullName>
    </recommendedName>
</protein>
<sequence length="251" mass="27982">MKTSMQDFVWPEEGTLFDLSGYNISVAAGPHPLYHQKREEIEANWLDEHEANPALFNGEMLIHRDIRIDAAGRLVATGHLTPFATMLWWRKQQERPVAEHLFPIAVPITRDGAILAIEMSAKTANAGRIYCAAGSLDAHDVVDGKVDLDANMLREVAEETGIDLSAATPVGGYLGVRVMRAVTLFRIFRLPYDAEEACALVRHHMETDHEQEIAGPVIIRDKSREGRNYPAFMPPIIDRIFSSDSPINGIL</sequence>
<dbReference type="SUPFAM" id="SSF55811">
    <property type="entry name" value="Nudix"/>
    <property type="match status" value="1"/>
</dbReference>
<accession>A0ABV2IX11</accession>
<dbReference type="EMBL" id="JBEPMB010000001">
    <property type="protein sequence ID" value="MET3612234.1"/>
    <property type="molecule type" value="Genomic_DNA"/>
</dbReference>
<dbReference type="RefSeq" id="WP_354554810.1">
    <property type="nucleotide sequence ID" value="NZ_JBEPMB010000001.1"/>
</dbReference>
<proteinExistence type="predicted"/>
<organism evidence="1 2">
    <name type="scientific">Rhizobium aquaticum</name>
    <dbReference type="NCBI Taxonomy" id="1549636"/>
    <lineage>
        <taxon>Bacteria</taxon>
        <taxon>Pseudomonadati</taxon>
        <taxon>Pseudomonadota</taxon>
        <taxon>Alphaproteobacteria</taxon>
        <taxon>Hyphomicrobiales</taxon>
        <taxon>Rhizobiaceae</taxon>
        <taxon>Rhizobium/Agrobacterium group</taxon>
        <taxon>Rhizobium</taxon>
    </lineage>
</organism>